<feature type="chain" id="PRO_5045807436" description="DUF6692 domain-containing protein" evidence="1">
    <location>
        <begin position="21"/>
        <end position="167"/>
    </location>
</feature>
<dbReference type="Pfam" id="PF20402">
    <property type="entry name" value="DUF6692"/>
    <property type="match status" value="1"/>
</dbReference>
<keyword evidence="1" id="KW-0732">Signal</keyword>
<feature type="domain" description="DUF6692" evidence="2">
    <location>
        <begin position="18"/>
        <end position="165"/>
    </location>
</feature>
<dbReference type="InterPro" id="IPR046514">
    <property type="entry name" value="DUF6692"/>
</dbReference>
<accession>A0ABV2H772</accession>
<gene>
    <name evidence="3" type="ORF">ABID21_002503</name>
</gene>
<keyword evidence="4" id="KW-1185">Reference proteome</keyword>
<evidence type="ECO:0000313" key="3">
    <source>
        <dbReference type="EMBL" id="MET3586385.1"/>
    </source>
</evidence>
<evidence type="ECO:0000256" key="1">
    <source>
        <dbReference type="SAM" id="SignalP"/>
    </source>
</evidence>
<dbReference type="Proteomes" id="UP001549031">
    <property type="component" value="Unassembled WGS sequence"/>
</dbReference>
<comment type="caution">
    <text evidence="3">The sequence shown here is derived from an EMBL/GenBank/DDBJ whole genome shotgun (WGS) entry which is preliminary data.</text>
</comment>
<organism evidence="3 4">
    <name type="scientific">Pseudorhizobium tarimense</name>
    <dbReference type="NCBI Taxonomy" id="1079109"/>
    <lineage>
        <taxon>Bacteria</taxon>
        <taxon>Pseudomonadati</taxon>
        <taxon>Pseudomonadota</taxon>
        <taxon>Alphaproteobacteria</taxon>
        <taxon>Hyphomicrobiales</taxon>
        <taxon>Rhizobiaceae</taxon>
        <taxon>Rhizobium/Agrobacterium group</taxon>
        <taxon>Pseudorhizobium</taxon>
    </lineage>
</organism>
<dbReference type="EMBL" id="JBEPLJ010000009">
    <property type="protein sequence ID" value="MET3586385.1"/>
    <property type="molecule type" value="Genomic_DNA"/>
</dbReference>
<proteinExistence type="predicted"/>
<name>A0ABV2H772_9HYPH</name>
<dbReference type="PROSITE" id="PS51257">
    <property type="entry name" value="PROKAR_LIPOPROTEIN"/>
    <property type="match status" value="1"/>
</dbReference>
<evidence type="ECO:0000313" key="4">
    <source>
        <dbReference type="Proteomes" id="UP001549031"/>
    </source>
</evidence>
<sequence>MAKTLSTLKLFVVAAPAVLAGCGENAAPDDMVNPPRAEEVAPIVPASEAVSGADVPTLDPATMVDAEIAKVLGGPPGCTFRYTSAGNPVLALGAGDGPITGAMKLAGKMIRLSATVAEGGVRAEDPPVRISVNPEGDPRGGSVEAEMVFEIGDQLRVGYGGYLQCAR</sequence>
<protein>
    <recommendedName>
        <fullName evidence="2">DUF6692 domain-containing protein</fullName>
    </recommendedName>
</protein>
<evidence type="ECO:0000259" key="2">
    <source>
        <dbReference type="Pfam" id="PF20402"/>
    </source>
</evidence>
<dbReference type="RefSeq" id="WP_247244473.1">
    <property type="nucleotide sequence ID" value="NZ_JALJRA010000009.1"/>
</dbReference>
<reference evidence="3 4" key="1">
    <citation type="submission" date="2024-06" db="EMBL/GenBank/DDBJ databases">
        <title>Genomic Encyclopedia of Type Strains, Phase IV (KMG-IV): sequencing the most valuable type-strain genomes for metagenomic binning, comparative biology and taxonomic classification.</title>
        <authorList>
            <person name="Goeker M."/>
        </authorList>
    </citation>
    <scope>NUCLEOTIDE SEQUENCE [LARGE SCALE GENOMIC DNA]</scope>
    <source>
        <strain evidence="3 4">DSM 105042</strain>
    </source>
</reference>
<feature type="signal peptide" evidence="1">
    <location>
        <begin position="1"/>
        <end position="20"/>
    </location>
</feature>